<comment type="caution">
    <text evidence="2">The sequence shown here is derived from an EMBL/GenBank/DDBJ whole genome shotgun (WGS) entry which is preliminary data.</text>
</comment>
<dbReference type="Gene3D" id="3.40.50.1820">
    <property type="entry name" value="alpha/beta hydrolase"/>
    <property type="match status" value="1"/>
</dbReference>
<evidence type="ECO:0000256" key="1">
    <source>
        <dbReference type="ARBA" id="ARBA00009431"/>
    </source>
</evidence>
<dbReference type="GO" id="GO:0004185">
    <property type="term" value="F:serine-type carboxypeptidase activity"/>
    <property type="evidence" value="ECO:0007669"/>
    <property type="project" value="InterPro"/>
</dbReference>
<proteinExistence type="inferred from homology"/>
<evidence type="ECO:0000313" key="2">
    <source>
        <dbReference type="EMBL" id="PWA88145.1"/>
    </source>
</evidence>
<dbReference type="Pfam" id="PF00450">
    <property type="entry name" value="Peptidase_S10"/>
    <property type="match status" value="1"/>
</dbReference>
<name>A0A2U1PQX6_ARTAN</name>
<sequence length="320" mass="36789">MISPFTDKFADFNSRLELAHRLALISDDIYKSAIESCHGNYVYADDSNALCSNSLQRMEQEATQIFSEVWANNKDVQKALNVREGTVERWAYTNMSVRYFFDKEDTTCYSFDIFSSIEWQKQLTAETCQVFIISGDHDMVFPYVGIQKWIKSLDVPIASPWKPWFLRSQVGGYQTTYERNGYSLKHATIKGAGHVVFQTKPEEALSIVSEWLGSHTLSLEAQSKKKAQISRMSPRLVSYTQMNVEIRKINAYERTLIGTVDPIGTLNRRLEKDQMFEHRSKKGILTASERFCPPEGLRLDGRGYTQRWVYGCMIGSGWFP</sequence>
<reference evidence="2 3" key="1">
    <citation type="journal article" date="2018" name="Mol. Plant">
        <title>The genome of Artemisia annua provides insight into the evolution of Asteraceae family and artemisinin biosynthesis.</title>
        <authorList>
            <person name="Shen Q."/>
            <person name="Zhang L."/>
            <person name="Liao Z."/>
            <person name="Wang S."/>
            <person name="Yan T."/>
            <person name="Shi P."/>
            <person name="Liu M."/>
            <person name="Fu X."/>
            <person name="Pan Q."/>
            <person name="Wang Y."/>
            <person name="Lv Z."/>
            <person name="Lu X."/>
            <person name="Zhang F."/>
            <person name="Jiang W."/>
            <person name="Ma Y."/>
            <person name="Chen M."/>
            <person name="Hao X."/>
            <person name="Li L."/>
            <person name="Tang Y."/>
            <person name="Lv G."/>
            <person name="Zhou Y."/>
            <person name="Sun X."/>
            <person name="Brodelius P.E."/>
            <person name="Rose J.K.C."/>
            <person name="Tang K."/>
        </authorList>
    </citation>
    <scope>NUCLEOTIDE SEQUENCE [LARGE SCALE GENOMIC DNA]</scope>
    <source>
        <strain evidence="3">cv. Huhao1</strain>
        <tissue evidence="2">Leaf</tissue>
    </source>
</reference>
<gene>
    <name evidence="2" type="ORF">CTI12_AA123400</name>
</gene>
<keyword evidence="3" id="KW-1185">Reference proteome</keyword>
<evidence type="ECO:0000313" key="3">
    <source>
        <dbReference type="Proteomes" id="UP000245207"/>
    </source>
</evidence>
<protein>
    <submittedName>
        <fullName evidence="2">Peptidase S10, serine carboxypeptidase, Alpha/Beta hydrolase fold protein</fullName>
    </submittedName>
</protein>
<dbReference type="EMBL" id="PKPP01000842">
    <property type="protein sequence ID" value="PWA88145.1"/>
    <property type="molecule type" value="Genomic_DNA"/>
</dbReference>
<keyword evidence="2" id="KW-0378">Hydrolase</keyword>
<dbReference type="GO" id="GO:0016747">
    <property type="term" value="F:acyltransferase activity, transferring groups other than amino-acyl groups"/>
    <property type="evidence" value="ECO:0007669"/>
    <property type="project" value="TreeGrafter"/>
</dbReference>
<organism evidence="2 3">
    <name type="scientific">Artemisia annua</name>
    <name type="common">Sweet wormwood</name>
    <dbReference type="NCBI Taxonomy" id="35608"/>
    <lineage>
        <taxon>Eukaryota</taxon>
        <taxon>Viridiplantae</taxon>
        <taxon>Streptophyta</taxon>
        <taxon>Embryophyta</taxon>
        <taxon>Tracheophyta</taxon>
        <taxon>Spermatophyta</taxon>
        <taxon>Magnoliopsida</taxon>
        <taxon>eudicotyledons</taxon>
        <taxon>Gunneridae</taxon>
        <taxon>Pentapetalae</taxon>
        <taxon>asterids</taxon>
        <taxon>campanulids</taxon>
        <taxon>Asterales</taxon>
        <taxon>Asteraceae</taxon>
        <taxon>Asteroideae</taxon>
        <taxon>Anthemideae</taxon>
        <taxon>Artemisiinae</taxon>
        <taxon>Artemisia</taxon>
    </lineage>
</organism>
<keyword evidence="2" id="KW-0645">Protease</keyword>
<dbReference type="OrthoDB" id="443318at2759"/>
<dbReference type="Proteomes" id="UP000245207">
    <property type="component" value="Unassembled WGS sequence"/>
</dbReference>
<dbReference type="GO" id="GO:0019748">
    <property type="term" value="P:secondary metabolic process"/>
    <property type="evidence" value="ECO:0007669"/>
    <property type="project" value="TreeGrafter"/>
</dbReference>
<dbReference type="InterPro" id="IPR029058">
    <property type="entry name" value="AB_hydrolase_fold"/>
</dbReference>
<comment type="similarity">
    <text evidence="1">Belongs to the peptidase S10 family.</text>
</comment>
<dbReference type="PANTHER" id="PTHR11802:SF318">
    <property type="entry name" value="PEPTIDASE S10, SERINE CARBOXYPEPTIDASE, ALPHA_BETA HYDROLASE FOLD PROTEIN-RELATED"/>
    <property type="match status" value="1"/>
</dbReference>
<keyword evidence="2" id="KW-0121">Carboxypeptidase</keyword>
<dbReference type="PANTHER" id="PTHR11802">
    <property type="entry name" value="SERINE PROTEASE FAMILY S10 SERINE CARBOXYPEPTIDASE"/>
    <property type="match status" value="1"/>
</dbReference>
<dbReference type="InterPro" id="IPR001563">
    <property type="entry name" value="Peptidase_S10"/>
</dbReference>
<dbReference type="SUPFAM" id="SSF53474">
    <property type="entry name" value="alpha/beta-Hydrolases"/>
    <property type="match status" value="1"/>
</dbReference>
<dbReference type="GO" id="GO:0006508">
    <property type="term" value="P:proteolysis"/>
    <property type="evidence" value="ECO:0007669"/>
    <property type="project" value="InterPro"/>
</dbReference>
<accession>A0A2U1PQX6</accession>
<dbReference type="AlphaFoldDB" id="A0A2U1PQX6"/>